<keyword evidence="2" id="KW-1185">Reference proteome</keyword>
<reference evidence="1 2" key="1">
    <citation type="journal article" date="2015" name="Sci. Rep.">
        <title>The power of single molecule real-time sequencing technology in the de novo assembly of a eukaryotic genome.</title>
        <authorList>
            <person name="Sakai H."/>
            <person name="Naito K."/>
            <person name="Ogiso-Tanaka E."/>
            <person name="Takahashi Y."/>
            <person name="Iseki K."/>
            <person name="Muto C."/>
            <person name="Satou K."/>
            <person name="Teruya K."/>
            <person name="Shiroma A."/>
            <person name="Shimoji M."/>
            <person name="Hirano T."/>
            <person name="Itoh T."/>
            <person name="Kaga A."/>
            <person name="Tomooka N."/>
        </authorList>
    </citation>
    <scope>NUCLEOTIDE SEQUENCE [LARGE SCALE GENOMIC DNA]</scope>
    <source>
        <strain evidence="2">cv. Shumari</strain>
    </source>
</reference>
<organism evidence="1 2">
    <name type="scientific">Vigna angularis var. angularis</name>
    <dbReference type="NCBI Taxonomy" id="157739"/>
    <lineage>
        <taxon>Eukaryota</taxon>
        <taxon>Viridiplantae</taxon>
        <taxon>Streptophyta</taxon>
        <taxon>Embryophyta</taxon>
        <taxon>Tracheophyta</taxon>
        <taxon>Spermatophyta</taxon>
        <taxon>Magnoliopsida</taxon>
        <taxon>eudicotyledons</taxon>
        <taxon>Gunneridae</taxon>
        <taxon>Pentapetalae</taxon>
        <taxon>rosids</taxon>
        <taxon>fabids</taxon>
        <taxon>Fabales</taxon>
        <taxon>Fabaceae</taxon>
        <taxon>Papilionoideae</taxon>
        <taxon>50 kb inversion clade</taxon>
        <taxon>NPAAA clade</taxon>
        <taxon>indigoferoid/millettioid clade</taxon>
        <taxon>Phaseoleae</taxon>
        <taxon>Vigna</taxon>
    </lineage>
</organism>
<dbReference type="Proteomes" id="UP000291084">
    <property type="component" value="Chromosome 10"/>
</dbReference>
<evidence type="ECO:0000313" key="1">
    <source>
        <dbReference type="EMBL" id="BAU00042.1"/>
    </source>
</evidence>
<name>A0A0S3T4A2_PHAAN</name>
<protein>
    <submittedName>
        <fullName evidence="1">Uncharacterized protein</fullName>
    </submittedName>
</protein>
<gene>
    <name evidence="1" type="primary">Vigan.10G159900</name>
    <name evidence="1" type="ORF">VIGAN_10159900</name>
</gene>
<dbReference type="AlphaFoldDB" id="A0A0S3T4A2"/>
<sequence length="110" mass="12084">MKDKSTKIIATGVFALVVVKQQDTHQATTQGKSSEDYLDTLRVDPSVEGASVALNPRAGAFAKRIHSFIERSMVDHHSEVPSLKVSTFTNWGSPDGKLDWTINGDELNKQ</sequence>
<accession>A0A0S3T4A2</accession>
<dbReference type="EMBL" id="AP015043">
    <property type="protein sequence ID" value="BAU00042.1"/>
    <property type="molecule type" value="Genomic_DNA"/>
</dbReference>
<proteinExistence type="predicted"/>
<evidence type="ECO:0000313" key="2">
    <source>
        <dbReference type="Proteomes" id="UP000291084"/>
    </source>
</evidence>